<dbReference type="InterPro" id="IPR008271">
    <property type="entry name" value="Ser/Thr_kinase_AS"/>
</dbReference>
<dbReference type="STRING" id="329046.A0A1Y2CHV6"/>
<dbReference type="Pfam" id="PF07714">
    <property type="entry name" value="PK_Tyr_Ser-Thr"/>
    <property type="match status" value="1"/>
</dbReference>
<dbReference type="EMBL" id="MCGO01000016">
    <property type="protein sequence ID" value="ORY46633.1"/>
    <property type="molecule type" value="Genomic_DNA"/>
</dbReference>
<keyword evidence="7" id="KW-1185">Reference proteome</keyword>
<keyword evidence="2 4" id="KW-0547">Nucleotide-binding</keyword>
<comment type="caution">
    <text evidence="6">The sequence shown here is derived from an EMBL/GenBank/DDBJ whole genome shotgun (WGS) entry which is preliminary data.</text>
</comment>
<feature type="binding site" evidence="4">
    <location>
        <position position="952"/>
    </location>
    <ligand>
        <name>ATP</name>
        <dbReference type="ChEBI" id="CHEBI:30616"/>
    </ligand>
</feature>
<dbReference type="Proteomes" id="UP000193642">
    <property type="component" value="Unassembled WGS sequence"/>
</dbReference>
<protein>
    <recommendedName>
        <fullName evidence="5">Protein kinase domain-containing protein</fullName>
    </recommendedName>
</protein>
<dbReference type="GO" id="GO:0005524">
    <property type="term" value="F:ATP binding"/>
    <property type="evidence" value="ECO:0007669"/>
    <property type="project" value="UniProtKB-UniRule"/>
</dbReference>
<keyword evidence="1" id="KW-0723">Serine/threonine-protein kinase</keyword>
<evidence type="ECO:0000256" key="1">
    <source>
        <dbReference type="ARBA" id="ARBA00022527"/>
    </source>
</evidence>
<dbReference type="InterPro" id="IPR017441">
    <property type="entry name" value="Protein_kinase_ATP_BS"/>
</dbReference>
<dbReference type="InterPro" id="IPR051681">
    <property type="entry name" value="Ser/Thr_Kinases-Pseudokinases"/>
</dbReference>
<dbReference type="PROSITE" id="PS50011">
    <property type="entry name" value="PROTEIN_KINASE_DOM"/>
    <property type="match status" value="1"/>
</dbReference>
<organism evidence="6 7">
    <name type="scientific">Rhizoclosmatium globosum</name>
    <dbReference type="NCBI Taxonomy" id="329046"/>
    <lineage>
        <taxon>Eukaryota</taxon>
        <taxon>Fungi</taxon>
        <taxon>Fungi incertae sedis</taxon>
        <taxon>Chytridiomycota</taxon>
        <taxon>Chytridiomycota incertae sedis</taxon>
        <taxon>Chytridiomycetes</taxon>
        <taxon>Chytridiales</taxon>
        <taxon>Chytriomycetaceae</taxon>
        <taxon>Rhizoclosmatium</taxon>
    </lineage>
</organism>
<evidence type="ECO:0000313" key="7">
    <source>
        <dbReference type="Proteomes" id="UP000193642"/>
    </source>
</evidence>
<keyword evidence="1" id="KW-0418">Kinase</keyword>
<dbReference type="InterPro" id="IPR001245">
    <property type="entry name" value="Ser-Thr/Tyr_kinase_cat_dom"/>
</dbReference>
<dbReference type="SUPFAM" id="SSF56112">
    <property type="entry name" value="Protein kinase-like (PK-like)"/>
    <property type="match status" value="1"/>
</dbReference>
<sequence>MAEAGNGQCGICQLNLNIMGEDATVYDGIAYHIQCLTSINQSHVGETASEQVHSGPSEPTNLNLANFVFSFQRPPQTVPSTPPQLLLNPLQYQSEAVGASDGMLPPSMRPDLMQQFEQEQFVPNPASSSPESATSMNDKPKFFKMKNAIKKNSSETYPENNPLVACEVCAKLFKKWCTGQRNFRTYHKNIHACKNAPGTDPPVFHGIHMDDYIKTWEYSVGCGLPPPVLIPNQAILPPTPPTSIPTPVMATSSSSSASFQSNMQGNTNCVDYPSCSFCRCRLSGNHFLRLNIMMNNRQSVMEICPQRKVRHLRDSLLNGQRPEIKIHWWLIHRTTNGTERYLEQTYDDFTLHQANIRTGDTISVEFNFSAGGAREESDYEGSTDGDNDSMLASVSEVPVRTILDGGEFKPIQRPLIHTDEAAKSYERELPDLSTLAISNPRTLQVKFKPVQDALDKHAIQISTGQTKNKLLLGDVAQIPSSQMLSLQLDDTSAASAISLDAKLIKVIKEGKALEAIQPKSTSVPTKDTNPKAVNVFDAAKTLFTLESSLSDTKVQSTPAISRKPEVLNVFDAAKTLVALESNMADLTIQPNVVPKTVEDRDKALHSVGTSLPSNFDAYAVGKEIASLESDSIDLKAQRNLIQTGREVVNVFAAPNLTGSTVLNQSGVLQSDFTYNNPDTSYKSQPTMSKTAPLPSILPYSRPNPSPSSRPQNFYAEELPEYFHPFTNTVKTSSKRKTNLTEADIHPPKVRLYACILCAEKKQYSLMQENKLRSHYEECHGSAGKQPQPSGPPSFPANCKDDYSDACEFATKHGLDNPILLDVDLVKGPQTPDESNLASLSIQSSALLRTTPTISPVISQTSTTSGVFGKKPVISDQPAPVDNTVDVAVASDSVMLTQENLKIPMHRVDKELAGRELVRILKTDVFISSEEVGEGSFGTVFGGYLGNTPVAIKTYKPLAASSSRGTEDPMNEAKNWLSLKHPNIAVLYEIRFEMDLLKRLHTGSPPTLKERLNWLLDIAYAYKYLHGLPSPIFHRDLKPNNILLDSNGRAALTDFGLSKVHTMYAYSKHRKPKIGHHAYAPPESLMLGYTIESGYDVYSFGMTMYEVLGRLAPFIALAHNPQEIIKLVKEGKRPTREDTVDFVPDDCWTLIEKCWAQEAVKRPDFEAICTMLDFIKKHFE</sequence>
<accession>A0A1Y2CHV6</accession>
<evidence type="ECO:0000256" key="4">
    <source>
        <dbReference type="PROSITE-ProRule" id="PRU10141"/>
    </source>
</evidence>
<dbReference type="InterPro" id="IPR000719">
    <property type="entry name" value="Prot_kinase_dom"/>
</dbReference>
<dbReference type="Gene3D" id="1.10.510.10">
    <property type="entry name" value="Transferase(Phosphotransferase) domain 1"/>
    <property type="match status" value="1"/>
</dbReference>
<dbReference type="OrthoDB" id="5581784at2759"/>
<keyword evidence="3 4" id="KW-0067">ATP-binding</keyword>
<name>A0A1Y2CHV6_9FUNG</name>
<reference evidence="6 7" key="1">
    <citation type="submission" date="2016-07" db="EMBL/GenBank/DDBJ databases">
        <title>Pervasive Adenine N6-methylation of Active Genes in Fungi.</title>
        <authorList>
            <consortium name="DOE Joint Genome Institute"/>
            <person name="Mondo S.J."/>
            <person name="Dannebaum R.O."/>
            <person name="Kuo R.C."/>
            <person name="Labutti K."/>
            <person name="Haridas S."/>
            <person name="Kuo A."/>
            <person name="Salamov A."/>
            <person name="Ahrendt S.R."/>
            <person name="Lipzen A."/>
            <person name="Sullivan W."/>
            <person name="Andreopoulos W.B."/>
            <person name="Clum A."/>
            <person name="Lindquist E."/>
            <person name="Daum C."/>
            <person name="Ramamoorthy G.K."/>
            <person name="Gryganskyi A."/>
            <person name="Culley D."/>
            <person name="Magnuson J.K."/>
            <person name="James T.Y."/>
            <person name="O'Malley M.A."/>
            <person name="Stajich J.E."/>
            <person name="Spatafora J.W."/>
            <person name="Visel A."/>
            <person name="Grigoriev I.V."/>
        </authorList>
    </citation>
    <scope>NUCLEOTIDE SEQUENCE [LARGE SCALE GENOMIC DNA]</scope>
    <source>
        <strain evidence="6 7">JEL800</strain>
    </source>
</reference>
<feature type="domain" description="Protein kinase" evidence="5">
    <location>
        <begin position="925"/>
        <end position="1174"/>
    </location>
</feature>
<dbReference type="PANTHER" id="PTHR44329">
    <property type="entry name" value="SERINE/THREONINE-PROTEIN KINASE TNNI3K-RELATED"/>
    <property type="match status" value="1"/>
</dbReference>
<evidence type="ECO:0000313" key="6">
    <source>
        <dbReference type="EMBL" id="ORY46633.1"/>
    </source>
</evidence>
<evidence type="ECO:0000256" key="3">
    <source>
        <dbReference type="ARBA" id="ARBA00022840"/>
    </source>
</evidence>
<dbReference type="PROSITE" id="PS00108">
    <property type="entry name" value="PROTEIN_KINASE_ST"/>
    <property type="match status" value="1"/>
</dbReference>
<gene>
    <name evidence="6" type="ORF">BCR33DRAFT_715661</name>
</gene>
<evidence type="ECO:0000256" key="2">
    <source>
        <dbReference type="ARBA" id="ARBA00022741"/>
    </source>
</evidence>
<proteinExistence type="predicted"/>
<dbReference type="PANTHER" id="PTHR44329:SF289">
    <property type="entry name" value="SERINE_THREONINE-PROTEIN KINASE VIK"/>
    <property type="match status" value="1"/>
</dbReference>
<dbReference type="PROSITE" id="PS00107">
    <property type="entry name" value="PROTEIN_KINASE_ATP"/>
    <property type="match status" value="1"/>
</dbReference>
<evidence type="ECO:0000259" key="5">
    <source>
        <dbReference type="PROSITE" id="PS50011"/>
    </source>
</evidence>
<dbReference type="AlphaFoldDB" id="A0A1Y2CHV6"/>
<dbReference type="GO" id="GO:0004674">
    <property type="term" value="F:protein serine/threonine kinase activity"/>
    <property type="evidence" value="ECO:0007669"/>
    <property type="project" value="UniProtKB-KW"/>
</dbReference>
<dbReference type="SMART" id="SM00220">
    <property type="entry name" value="S_TKc"/>
    <property type="match status" value="1"/>
</dbReference>
<keyword evidence="1" id="KW-0808">Transferase</keyword>
<dbReference type="InterPro" id="IPR011009">
    <property type="entry name" value="Kinase-like_dom_sf"/>
</dbReference>